<dbReference type="Proteomes" id="UP000535954">
    <property type="component" value="Unassembled WGS sequence"/>
</dbReference>
<dbReference type="PANTHER" id="PTHR43976:SF16">
    <property type="entry name" value="SHORT-CHAIN DEHYDROGENASE_REDUCTASE FAMILY PROTEIN"/>
    <property type="match status" value="1"/>
</dbReference>
<organism evidence="4 5">
    <name type="scientific">Pseudomonas lactis</name>
    <dbReference type="NCBI Taxonomy" id="1615674"/>
    <lineage>
        <taxon>Bacteria</taxon>
        <taxon>Pseudomonadati</taxon>
        <taxon>Pseudomonadota</taxon>
        <taxon>Gammaproteobacteria</taxon>
        <taxon>Pseudomonadales</taxon>
        <taxon>Pseudomonadaceae</taxon>
        <taxon>Pseudomonas</taxon>
    </lineage>
</organism>
<dbReference type="SUPFAM" id="SSF51735">
    <property type="entry name" value="NAD(P)-binding Rossmann-fold domains"/>
    <property type="match status" value="1"/>
</dbReference>
<dbReference type="EMBL" id="JAAQYH010000018">
    <property type="protein sequence ID" value="NNA76455.1"/>
    <property type="molecule type" value="Genomic_DNA"/>
</dbReference>
<dbReference type="Gene3D" id="3.40.50.720">
    <property type="entry name" value="NAD(P)-binding Rossmann-like Domain"/>
    <property type="match status" value="1"/>
</dbReference>
<name>A0A7Y1QCR2_9PSED</name>
<comment type="similarity">
    <text evidence="1 3">Belongs to the short-chain dehydrogenases/reductases (SDR) family.</text>
</comment>
<dbReference type="CDD" id="cd05374">
    <property type="entry name" value="17beta-HSD-like_SDR_c"/>
    <property type="match status" value="1"/>
</dbReference>
<dbReference type="PANTHER" id="PTHR43976">
    <property type="entry name" value="SHORT CHAIN DEHYDROGENASE"/>
    <property type="match status" value="1"/>
</dbReference>
<protein>
    <submittedName>
        <fullName evidence="4">SDR family oxidoreductase</fullName>
    </submittedName>
</protein>
<evidence type="ECO:0000256" key="2">
    <source>
        <dbReference type="ARBA" id="ARBA00023002"/>
    </source>
</evidence>
<dbReference type="Pfam" id="PF00106">
    <property type="entry name" value="adh_short"/>
    <property type="match status" value="1"/>
</dbReference>
<dbReference type="RefSeq" id="WP_169900312.1">
    <property type="nucleotide sequence ID" value="NZ_JAAQYH010000018.1"/>
</dbReference>
<evidence type="ECO:0000256" key="1">
    <source>
        <dbReference type="ARBA" id="ARBA00006484"/>
    </source>
</evidence>
<keyword evidence="2" id="KW-0560">Oxidoreductase</keyword>
<proteinExistence type="inferred from homology"/>
<evidence type="ECO:0000313" key="5">
    <source>
        <dbReference type="Proteomes" id="UP000535954"/>
    </source>
</evidence>
<comment type="caution">
    <text evidence="4">The sequence shown here is derived from an EMBL/GenBank/DDBJ whole genome shotgun (WGS) entry which is preliminary data.</text>
</comment>
<dbReference type="GO" id="GO:0016491">
    <property type="term" value="F:oxidoreductase activity"/>
    <property type="evidence" value="ECO:0007669"/>
    <property type="project" value="UniProtKB-KW"/>
</dbReference>
<dbReference type="InterPro" id="IPR036291">
    <property type="entry name" value="NAD(P)-bd_dom_sf"/>
</dbReference>
<gene>
    <name evidence="4" type="ORF">HBO13_27855</name>
</gene>
<dbReference type="InterPro" id="IPR002347">
    <property type="entry name" value="SDR_fam"/>
</dbReference>
<reference evidence="4 5" key="1">
    <citation type="journal article" date="2020" name="Front. Microbiol.">
        <title>Genetic Organization of the aprX-lipA2 Operon Affects the Proteolytic Potential of Pseudomonas Species in Milk.</title>
        <authorList>
            <person name="Maier C."/>
            <person name="Huptas C."/>
            <person name="von Neubeck M."/>
            <person name="Scherer S."/>
            <person name="Wenning M."/>
            <person name="Lucking G."/>
        </authorList>
    </citation>
    <scope>NUCLEOTIDE SEQUENCE [LARGE SCALE GENOMIC DNA]</scope>
    <source>
        <strain evidence="4 5">WS 5405</strain>
    </source>
</reference>
<dbReference type="PRINTS" id="PR00080">
    <property type="entry name" value="SDRFAMILY"/>
</dbReference>
<accession>A0A7Y1QCR2</accession>
<sequence>MKKTMLITGSSSGVGEATAKLFAERGFNVVATMRSPEKSKILDNTPNLIKERLDVEDTESIDHAIKVAVEKFGRIDLVINNAGYGQYGVFEGTSIEKIRKNFDVNVFGYMNVMQRIIPVFRQQGGGIILNVGSCGGIFGLPLSSSYISTKFALEGFIESVAYELASQHIITKLFEPGGIITPFHARAAEENTGNGGVPSYDSFISATNASMEKLAAGAATPETVAKDIFEAATDGTDRLRYCFPYGVEHLVKARRELNDEDYEVFVRSQFPNA</sequence>
<evidence type="ECO:0000313" key="4">
    <source>
        <dbReference type="EMBL" id="NNA76455.1"/>
    </source>
</evidence>
<evidence type="ECO:0000256" key="3">
    <source>
        <dbReference type="RuleBase" id="RU000363"/>
    </source>
</evidence>
<dbReference type="AlphaFoldDB" id="A0A7Y1QCR2"/>
<dbReference type="PRINTS" id="PR00081">
    <property type="entry name" value="GDHRDH"/>
</dbReference>
<dbReference type="InterPro" id="IPR051911">
    <property type="entry name" value="SDR_oxidoreductase"/>
</dbReference>